<protein>
    <submittedName>
        <fullName evidence="3">Uncharacterized protein</fullName>
    </submittedName>
</protein>
<dbReference type="OrthoDB" id="2020629at2759"/>
<dbReference type="EMBL" id="CYKH01000351">
    <property type="protein sequence ID" value="CUF54514.1"/>
    <property type="molecule type" value="Genomic_DNA"/>
</dbReference>
<dbReference type="AlphaFoldDB" id="A0A0S4IVE8"/>
<sequence length="795" mass="87167">MRKTLSTSPRRGFSKPSEGQSQHPSESMEESLNPPSHTSFSPPSASAVKRRGVSFVMSPDEKARNNRNSANTPEAKDKWPTLLKDEARLLETTHRLLQDLDASTVDLHKKNDELTESLRVNQANMTSLQEQLHKLIEELDGSEATVATQEGELRALRQFKSNRDDIVSGLRDVSTTTDSRLIDTYEMLFDQSDNARRQLVRQVEDLERTNSQLWTVVQRHESGAALLNAGNLFDDDDDDTATVVPDSSSNNKNATVNGANTAAALSNNLGEGETDADDVHLLQTVNDIASVSAQVDSESDLKATERSTDSVVPNNNSSAIRLKLVPRASETAPTQSPHYMRSTIARSPIVDNRTSTPNRRPAGQSTPSPLRKASPNPLRPGIPSSSNHTAGGVFSLLDANALTLNKSLLAALGPFEAAPLLAKAAEAIQLLRNQLKDIEAAVRQHRDDFDVLILPIVQCLRPFPLLHLLWRRSHSKEKHRHQQQQQQLVEAMQRYERIRAVQWEDHCAVSKQMYDTYQHITEILLKSLKRLHRVGFLVETRPPMLRATYEMYTVLLLCIRSISGFAKLTNEGRMSRREALGNVDRIADEVATATEGAAWMLANLFTDDELAHVGASPHLLPPDVKRPTWRDVRLPNHYQQFLDALATADRSVSPGREAGGGPQQQGGHATGTTSQNGIGTPRSVHGIVGTPLSTPSMTTIGTHSAGGGGGASRTRFESPVHSQRSGAMGGGGSALPVRTTLRLATPPRRNNFTDPLESSTNSSLTLNTPTRLNQTTTTSGGNVVMSPRPRHFSRR</sequence>
<proteinExistence type="predicted"/>
<accession>A0A0S4IVE8</accession>
<feature type="coiled-coil region" evidence="1">
    <location>
        <begin position="421"/>
        <end position="448"/>
    </location>
</feature>
<feature type="region of interest" description="Disordered" evidence="2">
    <location>
        <begin position="293"/>
        <end position="386"/>
    </location>
</feature>
<organism evidence="3 4">
    <name type="scientific">Bodo saltans</name>
    <name type="common">Flagellated protozoan</name>
    <dbReference type="NCBI Taxonomy" id="75058"/>
    <lineage>
        <taxon>Eukaryota</taxon>
        <taxon>Discoba</taxon>
        <taxon>Euglenozoa</taxon>
        <taxon>Kinetoplastea</taxon>
        <taxon>Metakinetoplastina</taxon>
        <taxon>Eubodonida</taxon>
        <taxon>Bodonidae</taxon>
        <taxon>Bodo</taxon>
    </lineage>
</organism>
<dbReference type="VEuPathDB" id="TriTrypDB:BSAL_63400"/>
<feature type="compositionally biased region" description="Low complexity" evidence="2">
    <location>
        <begin position="734"/>
        <end position="749"/>
    </location>
</feature>
<name>A0A0S4IVE8_BODSA</name>
<reference evidence="4" key="1">
    <citation type="submission" date="2015-09" db="EMBL/GenBank/DDBJ databases">
        <authorList>
            <consortium name="Pathogen Informatics"/>
        </authorList>
    </citation>
    <scope>NUCLEOTIDE SEQUENCE [LARGE SCALE GENOMIC DNA]</scope>
    <source>
        <strain evidence="4">Lake Konstanz</strain>
    </source>
</reference>
<evidence type="ECO:0000256" key="2">
    <source>
        <dbReference type="SAM" id="MobiDB-lite"/>
    </source>
</evidence>
<feature type="compositionally biased region" description="Polar residues" evidence="2">
    <location>
        <begin position="352"/>
        <end position="368"/>
    </location>
</feature>
<feature type="compositionally biased region" description="Polar residues" evidence="2">
    <location>
        <begin position="691"/>
        <end position="700"/>
    </location>
</feature>
<dbReference type="Proteomes" id="UP000051952">
    <property type="component" value="Unassembled WGS sequence"/>
</dbReference>
<feature type="compositionally biased region" description="Polar residues" evidence="2">
    <location>
        <begin position="309"/>
        <end position="319"/>
    </location>
</feature>
<feature type="region of interest" description="Disordered" evidence="2">
    <location>
        <begin position="651"/>
        <end position="795"/>
    </location>
</feature>
<keyword evidence="4" id="KW-1185">Reference proteome</keyword>
<evidence type="ECO:0000256" key="1">
    <source>
        <dbReference type="SAM" id="Coils"/>
    </source>
</evidence>
<feature type="region of interest" description="Disordered" evidence="2">
    <location>
        <begin position="234"/>
        <end position="256"/>
    </location>
</feature>
<feature type="coiled-coil region" evidence="1">
    <location>
        <begin position="111"/>
        <end position="145"/>
    </location>
</feature>
<keyword evidence="1" id="KW-0175">Coiled coil</keyword>
<feature type="compositionally biased region" description="Polar residues" evidence="2">
    <location>
        <begin position="33"/>
        <end position="44"/>
    </location>
</feature>
<feature type="compositionally biased region" description="Basic and acidic residues" evidence="2">
    <location>
        <begin position="299"/>
        <end position="308"/>
    </location>
</feature>
<feature type="compositionally biased region" description="Low complexity" evidence="2">
    <location>
        <begin position="756"/>
        <end position="778"/>
    </location>
</feature>
<feature type="region of interest" description="Disordered" evidence="2">
    <location>
        <begin position="1"/>
        <end position="79"/>
    </location>
</feature>
<gene>
    <name evidence="3" type="ORF">BSAL_63400</name>
</gene>
<evidence type="ECO:0000313" key="3">
    <source>
        <dbReference type="EMBL" id="CUF54514.1"/>
    </source>
</evidence>
<evidence type="ECO:0000313" key="4">
    <source>
        <dbReference type="Proteomes" id="UP000051952"/>
    </source>
</evidence>